<dbReference type="PROSITE" id="PS00107">
    <property type="entry name" value="PROTEIN_KINASE_ATP"/>
    <property type="match status" value="1"/>
</dbReference>
<dbReference type="Pfam" id="PF07714">
    <property type="entry name" value="PK_Tyr_Ser-Thr"/>
    <property type="match status" value="1"/>
</dbReference>
<evidence type="ECO:0000256" key="4">
    <source>
        <dbReference type="PROSITE-ProRule" id="PRU10141"/>
    </source>
</evidence>
<dbReference type="Pfam" id="PF13637">
    <property type="entry name" value="Ank_4"/>
    <property type="match status" value="1"/>
</dbReference>
<reference evidence="7" key="1">
    <citation type="submission" date="2023-04" db="EMBL/GenBank/DDBJ databases">
        <title>Chromosome-level genome of Chaenocephalus aceratus.</title>
        <authorList>
            <person name="Park H."/>
        </authorList>
    </citation>
    <scope>NUCLEOTIDE SEQUENCE</scope>
    <source>
        <strain evidence="7">DE</strain>
        <tissue evidence="7">Muscle</tissue>
    </source>
</reference>
<feature type="repeat" description="ANK" evidence="3">
    <location>
        <begin position="319"/>
        <end position="351"/>
    </location>
</feature>
<dbReference type="InterPro" id="IPR017441">
    <property type="entry name" value="Protein_kinase_ATP_BS"/>
</dbReference>
<dbReference type="Gene3D" id="1.25.40.20">
    <property type="entry name" value="Ankyrin repeat-containing domain"/>
    <property type="match status" value="4"/>
</dbReference>
<dbReference type="InterPro" id="IPR002110">
    <property type="entry name" value="Ankyrin_rpt"/>
</dbReference>
<feature type="region of interest" description="Disordered" evidence="5">
    <location>
        <begin position="776"/>
        <end position="803"/>
    </location>
</feature>
<dbReference type="Gene3D" id="1.10.510.10">
    <property type="entry name" value="Transferase(Phosphotransferase) domain 1"/>
    <property type="match status" value="1"/>
</dbReference>
<keyword evidence="4" id="KW-0547">Nucleotide-binding</keyword>
<feature type="compositionally biased region" description="Low complexity" evidence="5">
    <location>
        <begin position="791"/>
        <end position="803"/>
    </location>
</feature>
<dbReference type="InterPro" id="IPR001969">
    <property type="entry name" value="Aspartic_peptidase_AS"/>
</dbReference>
<feature type="compositionally biased region" description="Low complexity" evidence="5">
    <location>
        <begin position="699"/>
        <end position="713"/>
    </location>
</feature>
<dbReference type="PANTHER" id="PTHR24198:SF183">
    <property type="entry name" value="SUPPRESSOR_ENHANCER OF LIN-12"/>
    <property type="match status" value="1"/>
</dbReference>
<evidence type="ECO:0000259" key="6">
    <source>
        <dbReference type="PROSITE" id="PS50011"/>
    </source>
</evidence>
<dbReference type="Pfam" id="PF12796">
    <property type="entry name" value="Ank_2"/>
    <property type="match status" value="2"/>
</dbReference>
<feature type="repeat" description="ANK" evidence="3">
    <location>
        <begin position="249"/>
        <end position="281"/>
    </location>
</feature>
<comment type="caution">
    <text evidence="7">The sequence shown here is derived from an EMBL/GenBank/DDBJ whole genome shotgun (WGS) entry which is preliminary data.</text>
</comment>
<dbReference type="CDD" id="cd14064">
    <property type="entry name" value="PKc_TNNI3K"/>
    <property type="match status" value="1"/>
</dbReference>
<feature type="region of interest" description="Disordered" evidence="5">
    <location>
        <begin position="699"/>
        <end position="719"/>
    </location>
</feature>
<feature type="repeat" description="ANK" evidence="3">
    <location>
        <begin position="169"/>
        <end position="198"/>
    </location>
</feature>
<dbReference type="PRINTS" id="PR01415">
    <property type="entry name" value="ANKYRIN"/>
</dbReference>
<dbReference type="InterPro" id="IPR001245">
    <property type="entry name" value="Ser-Thr/Tyr_kinase_cat_dom"/>
</dbReference>
<dbReference type="SUPFAM" id="SSF56112">
    <property type="entry name" value="Protein kinase-like (PK-like)"/>
    <property type="match status" value="1"/>
</dbReference>
<dbReference type="InterPro" id="IPR011009">
    <property type="entry name" value="Kinase-like_dom_sf"/>
</dbReference>
<feature type="domain" description="Protein kinase" evidence="6">
    <location>
        <begin position="442"/>
        <end position="690"/>
    </location>
</feature>
<feature type="repeat" description="ANK" evidence="3">
    <location>
        <begin position="100"/>
        <end position="132"/>
    </location>
</feature>
<evidence type="ECO:0000256" key="2">
    <source>
        <dbReference type="ARBA" id="ARBA00023043"/>
    </source>
</evidence>
<proteinExistence type="predicted"/>
<dbReference type="FunFam" id="1.10.510.10:FF:000259">
    <property type="entry name" value="Serine/threonine-protein kinase TNNI3K"/>
    <property type="match status" value="1"/>
</dbReference>
<keyword evidence="1" id="KW-0677">Repeat</keyword>
<accession>A0AAD9F8U8</accession>
<dbReference type="PROSITE" id="PS50297">
    <property type="entry name" value="ANK_REP_REGION"/>
    <property type="match status" value="6"/>
</dbReference>
<dbReference type="PROSITE" id="PS50011">
    <property type="entry name" value="PROTEIN_KINASE_DOM"/>
    <property type="match status" value="1"/>
</dbReference>
<keyword evidence="8" id="KW-1185">Reference proteome</keyword>
<dbReference type="GO" id="GO:0006508">
    <property type="term" value="P:proteolysis"/>
    <property type="evidence" value="ECO:0007669"/>
    <property type="project" value="InterPro"/>
</dbReference>
<dbReference type="GO" id="GO:0004190">
    <property type="term" value="F:aspartic-type endopeptidase activity"/>
    <property type="evidence" value="ECO:0007669"/>
    <property type="project" value="InterPro"/>
</dbReference>
<dbReference type="GO" id="GO:0004672">
    <property type="term" value="F:protein kinase activity"/>
    <property type="evidence" value="ECO:0007669"/>
    <property type="project" value="InterPro"/>
</dbReference>
<evidence type="ECO:0000313" key="7">
    <source>
        <dbReference type="EMBL" id="KAK1897228.1"/>
    </source>
</evidence>
<dbReference type="EMBL" id="JASDAP010000009">
    <property type="protein sequence ID" value="KAK1897228.1"/>
    <property type="molecule type" value="Genomic_DNA"/>
</dbReference>
<dbReference type="FunFam" id="1.25.40.20:FF:000089">
    <property type="entry name" value="serine/threonine-protein kinase TNNI3K"/>
    <property type="match status" value="1"/>
</dbReference>
<dbReference type="PANTHER" id="PTHR24198">
    <property type="entry name" value="ANKYRIN REPEAT AND PROTEIN KINASE DOMAIN-CONTAINING PROTEIN"/>
    <property type="match status" value="1"/>
</dbReference>
<keyword evidence="7" id="KW-0418">Kinase</keyword>
<dbReference type="PROSITE" id="PS00141">
    <property type="entry name" value="ASP_PROTEASE"/>
    <property type="match status" value="1"/>
</dbReference>
<dbReference type="Proteomes" id="UP001228049">
    <property type="component" value="Unassembled WGS sequence"/>
</dbReference>
<gene>
    <name evidence="7" type="ORF">KUDE01_016762</name>
</gene>
<dbReference type="SMART" id="SM00248">
    <property type="entry name" value="ANK"/>
    <property type="match status" value="9"/>
</dbReference>
<evidence type="ECO:0000256" key="1">
    <source>
        <dbReference type="ARBA" id="ARBA00022737"/>
    </source>
</evidence>
<sequence>MGNYKSRPSQTCTDEWKKKVGESYSLIVEKLDDDFTLKDSELGELQLAFSSDEAFLKVNVSYRTEKGLSLLHLCCACGGNKEHVRTLMLKGLRPSRLSRNGFTALHLAAYKDNAELLTALLHGGSDVQQVGYGALTALHVATMAGHHEAADILLQHGANVNVQDAVFFSPLHIASYKNYEQLAKLLLKFGADVNASGEVGDRPLHLAAARGFLCIIKLLLGDGSKANVNAQDNEDHGNFDVQPHSVNIYGDTPLHLACYNGKCEAAKELIQHSGTDSLTKENIFSETALHSACTYGKDLEMVKFLLSQNAMSINTQGRDGHTALHSACFHGHIRLVQFLLDSGADMNLVACDPSRSSGEKDEQTCLMWAYEKGHDAIVTLLKHYIRPDDSPCNEYSQPGGDGSYVSVPSPLGKIKSMTKEKAEVLLLRASLPSHFHLQLSELEFNEIIGSGSFGKVYRGKCRNKVVAIKRYRANTFCSKSDVDMFCREVSILCRLDHPCIIQFIGACLDDPSQFAIVTQYVSGGSLFSLLHEQKRLIDLQSKLIIAIDVAKGMEYLHNLTQPIIHRDLNSHNILLYEDGHAVVADFGESRFLKFVDEDNMTKQPGCTRYSVKADMFSYALCLWELLTGEIPFAHLKPAAAAADMAYHHIRPPVGYSIPKPISAFLMRGWNACPEDRPEFSEVVSNLEECLCNVELMSPASSNSSGSLSPSSSSDCLLGRGGPGRNQVAALRSRFELEYALNTRAYAIWTQSEQRRASGGLSLEELRRNMQFSPIDRNGYVSDPMSTMRLNSSYSSSGSFEDSN</sequence>
<evidence type="ECO:0000313" key="8">
    <source>
        <dbReference type="Proteomes" id="UP001228049"/>
    </source>
</evidence>
<dbReference type="PROSITE" id="PS50088">
    <property type="entry name" value="ANK_REPEAT"/>
    <property type="match status" value="6"/>
</dbReference>
<evidence type="ECO:0000256" key="3">
    <source>
        <dbReference type="PROSITE-ProRule" id="PRU00023"/>
    </source>
</evidence>
<keyword evidence="7" id="KW-0808">Transferase</keyword>
<protein>
    <submittedName>
        <fullName evidence="7">Serine/threonine-protein kinase TNNI3K</fullName>
    </submittedName>
</protein>
<dbReference type="InterPro" id="IPR000719">
    <property type="entry name" value="Prot_kinase_dom"/>
</dbReference>
<evidence type="ECO:0000256" key="5">
    <source>
        <dbReference type="SAM" id="MobiDB-lite"/>
    </source>
</evidence>
<organism evidence="7 8">
    <name type="scientific">Dissostichus eleginoides</name>
    <name type="common">Patagonian toothfish</name>
    <name type="synonym">Dissostichus amissus</name>
    <dbReference type="NCBI Taxonomy" id="100907"/>
    <lineage>
        <taxon>Eukaryota</taxon>
        <taxon>Metazoa</taxon>
        <taxon>Chordata</taxon>
        <taxon>Craniata</taxon>
        <taxon>Vertebrata</taxon>
        <taxon>Euteleostomi</taxon>
        <taxon>Actinopterygii</taxon>
        <taxon>Neopterygii</taxon>
        <taxon>Teleostei</taxon>
        <taxon>Neoteleostei</taxon>
        <taxon>Acanthomorphata</taxon>
        <taxon>Eupercaria</taxon>
        <taxon>Perciformes</taxon>
        <taxon>Notothenioidei</taxon>
        <taxon>Nototheniidae</taxon>
        <taxon>Dissostichus</taxon>
    </lineage>
</organism>
<keyword evidence="2 3" id="KW-0040">ANK repeat</keyword>
<feature type="repeat" description="ANK" evidence="3">
    <location>
        <begin position="133"/>
        <end position="165"/>
    </location>
</feature>
<dbReference type="AlphaFoldDB" id="A0AAD9F8U8"/>
<dbReference type="InterPro" id="IPR036770">
    <property type="entry name" value="Ankyrin_rpt-contain_sf"/>
</dbReference>
<feature type="repeat" description="ANK" evidence="3">
    <location>
        <begin position="199"/>
        <end position="231"/>
    </location>
</feature>
<feature type="binding site" evidence="4">
    <location>
        <position position="469"/>
    </location>
    <ligand>
        <name>ATP</name>
        <dbReference type="ChEBI" id="CHEBI:30616"/>
    </ligand>
</feature>
<dbReference type="GO" id="GO:0005524">
    <property type="term" value="F:ATP binding"/>
    <property type="evidence" value="ECO:0007669"/>
    <property type="project" value="UniProtKB-UniRule"/>
</dbReference>
<name>A0AAD9F8U8_DISEL</name>
<keyword evidence="4" id="KW-0067">ATP-binding</keyword>
<dbReference type="SUPFAM" id="SSF48403">
    <property type="entry name" value="Ankyrin repeat"/>
    <property type="match status" value="1"/>
</dbReference>